<evidence type="ECO:0000313" key="1">
    <source>
        <dbReference type="EMBL" id="MCK9793246.1"/>
    </source>
</evidence>
<keyword evidence="1" id="KW-0687">Ribonucleoprotein</keyword>
<accession>A0ABT0J178</accession>
<keyword evidence="2" id="KW-1185">Reference proteome</keyword>
<gene>
    <name evidence="1" type="ORF">M1843_05745</name>
</gene>
<comment type="caution">
    <text evidence="1">The sequence shown here is derived from an EMBL/GenBank/DDBJ whole genome shotgun (WGS) entry which is preliminary data.</text>
</comment>
<dbReference type="GO" id="GO:0005840">
    <property type="term" value="C:ribosome"/>
    <property type="evidence" value="ECO:0007669"/>
    <property type="project" value="UniProtKB-KW"/>
</dbReference>
<organism evidence="1 2">
    <name type="scientific">Isoptericola peretonis</name>
    <dbReference type="NCBI Taxonomy" id="2918523"/>
    <lineage>
        <taxon>Bacteria</taxon>
        <taxon>Bacillati</taxon>
        <taxon>Actinomycetota</taxon>
        <taxon>Actinomycetes</taxon>
        <taxon>Micrococcales</taxon>
        <taxon>Promicromonosporaceae</taxon>
        <taxon>Isoptericola</taxon>
    </lineage>
</organism>
<proteinExistence type="predicted"/>
<dbReference type="Proteomes" id="UP001651050">
    <property type="component" value="Unassembled WGS sequence"/>
</dbReference>
<sequence>MAATAKSASPTACSQWKAPQVALVPVVVGGRTVRVPPRLARAVRRGLVDPG</sequence>
<name>A0ABT0J178_9MICO</name>
<keyword evidence="1" id="KW-0689">Ribosomal protein</keyword>
<protein>
    <submittedName>
        <fullName evidence="1">50S ribosomal protein L32</fullName>
    </submittedName>
</protein>
<reference evidence="1 2" key="1">
    <citation type="submission" date="2022-02" db="EMBL/GenBank/DDBJ databases">
        <title>The car tank lid bacteriome: a reservoir of bacteria with potential in bioremediation of fuel.</title>
        <authorList>
            <person name="Vidal-Verdu A."/>
            <person name="Gomez-Martinez D."/>
            <person name="Latorre-Perez A."/>
            <person name="Pereto J."/>
            <person name="Porcar M."/>
        </authorList>
    </citation>
    <scope>NUCLEOTIDE SEQUENCE [LARGE SCALE GENOMIC DNA]</scope>
    <source>
        <strain evidence="1 2">4D.3</strain>
    </source>
</reference>
<dbReference type="EMBL" id="JALQCY010000002">
    <property type="protein sequence ID" value="MCK9793246.1"/>
    <property type="molecule type" value="Genomic_DNA"/>
</dbReference>
<evidence type="ECO:0000313" key="2">
    <source>
        <dbReference type="Proteomes" id="UP001651050"/>
    </source>
</evidence>